<comment type="subcellular location">
    <subcellularLocation>
        <location evidence="9">Cell membrane</location>
        <topology evidence="9">Single-pass membrane protein</topology>
    </subcellularLocation>
    <subcellularLocation>
        <location evidence="1">Membrane</location>
    </subcellularLocation>
</comment>
<evidence type="ECO:0000256" key="5">
    <source>
        <dbReference type="ARBA" id="ARBA00022927"/>
    </source>
</evidence>
<dbReference type="NCBIfam" id="TIGR00964">
    <property type="entry name" value="secE_bact"/>
    <property type="match status" value="1"/>
</dbReference>
<keyword evidence="11" id="KW-1185">Reference proteome</keyword>
<keyword evidence="3 9" id="KW-1003">Cell membrane</keyword>
<comment type="function">
    <text evidence="9">Essential subunit of the Sec protein translocation channel SecYEG. Clamps together the 2 halves of SecY. May contact the channel plug during translocation.</text>
</comment>
<comment type="caution">
    <text evidence="10">The sequence shown here is derived from an EMBL/GenBank/DDBJ whole genome shotgun (WGS) entry which is preliminary data.</text>
</comment>
<dbReference type="Proteomes" id="UP000658131">
    <property type="component" value="Unassembled WGS sequence"/>
</dbReference>
<organism evidence="10 11">
    <name type="scientific">Yanshouia hominis</name>
    <dbReference type="NCBI Taxonomy" id="2763673"/>
    <lineage>
        <taxon>Bacteria</taxon>
        <taxon>Bacillati</taxon>
        <taxon>Bacillota</taxon>
        <taxon>Clostridia</taxon>
        <taxon>Eubacteriales</taxon>
        <taxon>Oscillospiraceae</taxon>
        <taxon>Yanshouia</taxon>
    </lineage>
</organism>
<sequence>MAEKAEKQSFFARIGKFFRDQKSEVKKIVWPSKKQVLNNTAIVLVAVVIFAVAVGVFDWVVGLIVRLLIGA</sequence>
<reference evidence="10 11" key="1">
    <citation type="submission" date="2020-08" db="EMBL/GenBank/DDBJ databases">
        <title>Genome public.</title>
        <authorList>
            <person name="Liu C."/>
            <person name="Sun Q."/>
        </authorList>
    </citation>
    <scope>NUCLEOTIDE SEQUENCE [LARGE SCALE GENOMIC DNA]</scope>
    <source>
        <strain evidence="10 11">BX1</strain>
    </source>
</reference>
<evidence type="ECO:0000256" key="2">
    <source>
        <dbReference type="ARBA" id="ARBA00022448"/>
    </source>
</evidence>
<proteinExistence type="inferred from homology"/>
<keyword evidence="7 9" id="KW-0811">Translocation</keyword>
<name>A0ABR7NGF5_9FIRM</name>
<gene>
    <name evidence="9 10" type="primary">secE</name>
    <name evidence="10" type="ORF">H8717_02460</name>
</gene>
<keyword evidence="4 9" id="KW-0812">Transmembrane</keyword>
<evidence type="ECO:0000256" key="4">
    <source>
        <dbReference type="ARBA" id="ARBA00022692"/>
    </source>
</evidence>
<evidence type="ECO:0000256" key="7">
    <source>
        <dbReference type="ARBA" id="ARBA00023010"/>
    </source>
</evidence>
<dbReference type="PANTHER" id="PTHR33910">
    <property type="entry name" value="PROTEIN TRANSLOCASE SUBUNIT SECE"/>
    <property type="match status" value="1"/>
</dbReference>
<keyword evidence="5 9" id="KW-0653">Protein transport</keyword>
<evidence type="ECO:0000256" key="6">
    <source>
        <dbReference type="ARBA" id="ARBA00022989"/>
    </source>
</evidence>
<keyword evidence="2 9" id="KW-0813">Transport</keyword>
<evidence type="ECO:0000313" key="10">
    <source>
        <dbReference type="EMBL" id="MBC8575275.1"/>
    </source>
</evidence>
<dbReference type="InterPro" id="IPR005807">
    <property type="entry name" value="SecE_bac"/>
</dbReference>
<keyword evidence="8 9" id="KW-0472">Membrane</keyword>
<keyword evidence="6 9" id="KW-1133">Transmembrane helix</keyword>
<evidence type="ECO:0000256" key="3">
    <source>
        <dbReference type="ARBA" id="ARBA00022475"/>
    </source>
</evidence>
<dbReference type="RefSeq" id="WP_262398921.1">
    <property type="nucleotide sequence ID" value="NZ_JACRTB010000003.1"/>
</dbReference>
<comment type="subunit">
    <text evidence="9">Component of the Sec protein translocase complex. Heterotrimer consisting of SecY, SecE and SecG subunits. The heterotrimers can form oligomers, although 1 heterotrimer is thought to be able to translocate proteins. Interacts with the ribosome. Interacts with SecDF, and other proteins may be involved. Interacts with SecA.</text>
</comment>
<evidence type="ECO:0000313" key="11">
    <source>
        <dbReference type="Proteomes" id="UP000658131"/>
    </source>
</evidence>
<evidence type="ECO:0000256" key="8">
    <source>
        <dbReference type="ARBA" id="ARBA00023136"/>
    </source>
</evidence>
<dbReference type="PROSITE" id="PS01067">
    <property type="entry name" value="SECE_SEC61G"/>
    <property type="match status" value="1"/>
</dbReference>
<evidence type="ECO:0000256" key="1">
    <source>
        <dbReference type="ARBA" id="ARBA00004370"/>
    </source>
</evidence>
<dbReference type="Gene3D" id="1.20.5.1030">
    <property type="entry name" value="Preprotein translocase secy subunit"/>
    <property type="match status" value="1"/>
</dbReference>
<evidence type="ECO:0000256" key="9">
    <source>
        <dbReference type="HAMAP-Rule" id="MF_00422"/>
    </source>
</evidence>
<accession>A0ABR7NGF5</accession>
<dbReference type="InterPro" id="IPR038379">
    <property type="entry name" value="SecE_sf"/>
</dbReference>
<feature type="transmembrane region" description="Helical" evidence="9">
    <location>
        <begin position="41"/>
        <end position="69"/>
    </location>
</feature>
<dbReference type="EMBL" id="JACRTB010000003">
    <property type="protein sequence ID" value="MBC8575275.1"/>
    <property type="molecule type" value="Genomic_DNA"/>
</dbReference>
<dbReference type="PANTHER" id="PTHR33910:SF1">
    <property type="entry name" value="PROTEIN TRANSLOCASE SUBUNIT SECE"/>
    <property type="match status" value="1"/>
</dbReference>
<protein>
    <recommendedName>
        <fullName evidence="9">Protein translocase subunit SecE</fullName>
    </recommendedName>
</protein>
<dbReference type="Pfam" id="PF00584">
    <property type="entry name" value="SecE"/>
    <property type="match status" value="1"/>
</dbReference>
<dbReference type="InterPro" id="IPR001901">
    <property type="entry name" value="Translocase_SecE/Sec61-g"/>
</dbReference>
<dbReference type="HAMAP" id="MF_00422">
    <property type="entry name" value="SecE"/>
    <property type="match status" value="1"/>
</dbReference>
<comment type="similarity">
    <text evidence="9">Belongs to the SecE/SEC61-gamma family.</text>
</comment>